<dbReference type="Pfam" id="PF06114">
    <property type="entry name" value="Peptidase_M78"/>
    <property type="match status" value="1"/>
</dbReference>
<sequence>MADTRSAELQAAEQARLIHDQYDTRKRLVHSYGGLDVYRLAEDLDLPVRFTKLKGLLGFYMNEPIPGIGVTTERPPAVQRFTCAHELGHHSLGHETVLDVEANIAFGRGAPAANDIKEYQANVFASHLLMPKWLLHDRAKDLLKAGLRIPDPLAVYQLALRLGTSYQATVNTLFWRNLITRTHRANLFAIQPKEIKQNILIDVALAGDWHRDVWLLTPHDDGGEVQARSADLIVMRVPELAASGYVNDFRVSDSAKVLLTRTEAPSGAAEHIGGALEYTAIANLELAGKSAMTVRQRRPWEPAENASVAMSLNVDVAAKIAGGMSHDARVARMKEASAL</sequence>
<reference evidence="2 3" key="1">
    <citation type="journal article" date="2014" name="Int. J. Syst. Evol. Microbiol.">
        <title>Solimonas terrae sp. nov., isolated from soil.</title>
        <authorList>
            <person name="Kim S.J."/>
            <person name="Moon J.Y."/>
            <person name="Weon H.Y."/>
            <person name="Ahn J.H."/>
            <person name="Chen W.M."/>
            <person name="Kwon S.W."/>
        </authorList>
    </citation>
    <scope>NUCLEOTIDE SEQUENCE [LARGE SCALE GENOMIC DNA]</scope>
    <source>
        <strain evidence="2 3">KIS83-12</strain>
    </source>
</reference>
<dbReference type="AlphaFoldDB" id="A0A6M2BU30"/>
<evidence type="ECO:0000313" key="2">
    <source>
        <dbReference type="EMBL" id="NGY05613.1"/>
    </source>
</evidence>
<feature type="domain" description="IrrE N-terminal-like" evidence="1">
    <location>
        <begin position="42"/>
        <end position="173"/>
    </location>
</feature>
<accession>A0A6M2BU30</accession>
<dbReference type="InterPro" id="IPR052345">
    <property type="entry name" value="Rad_response_metalloprotease"/>
</dbReference>
<dbReference type="Gene3D" id="1.10.10.2910">
    <property type="match status" value="1"/>
</dbReference>
<dbReference type="RefSeq" id="WP_166257467.1">
    <property type="nucleotide sequence ID" value="NZ_JAAMOW010000006.1"/>
</dbReference>
<protein>
    <submittedName>
        <fullName evidence="2">ImmA/IrrE family metallo-endopeptidase</fullName>
    </submittedName>
</protein>
<evidence type="ECO:0000313" key="3">
    <source>
        <dbReference type="Proteomes" id="UP000472676"/>
    </source>
</evidence>
<dbReference type="InterPro" id="IPR010359">
    <property type="entry name" value="IrrE_HExxH"/>
</dbReference>
<gene>
    <name evidence="2" type="ORF">G7Y85_12640</name>
</gene>
<evidence type="ECO:0000259" key="1">
    <source>
        <dbReference type="Pfam" id="PF06114"/>
    </source>
</evidence>
<dbReference type="PANTHER" id="PTHR43236:SF1">
    <property type="entry name" value="BLL7220 PROTEIN"/>
    <property type="match status" value="1"/>
</dbReference>
<keyword evidence="3" id="KW-1185">Reference proteome</keyword>
<dbReference type="Proteomes" id="UP000472676">
    <property type="component" value="Unassembled WGS sequence"/>
</dbReference>
<dbReference type="PANTHER" id="PTHR43236">
    <property type="entry name" value="ANTITOXIN HIGA1"/>
    <property type="match status" value="1"/>
</dbReference>
<proteinExistence type="predicted"/>
<name>A0A6M2BU30_9GAMM</name>
<organism evidence="2 3">
    <name type="scientific">Solimonas terrae</name>
    <dbReference type="NCBI Taxonomy" id="1396819"/>
    <lineage>
        <taxon>Bacteria</taxon>
        <taxon>Pseudomonadati</taxon>
        <taxon>Pseudomonadota</taxon>
        <taxon>Gammaproteobacteria</taxon>
        <taxon>Nevskiales</taxon>
        <taxon>Nevskiaceae</taxon>
        <taxon>Solimonas</taxon>
    </lineage>
</organism>
<dbReference type="EMBL" id="JAAMOW010000006">
    <property type="protein sequence ID" value="NGY05613.1"/>
    <property type="molecule type" value="Genomic_DNA"/>
</dbReference>
<comment type="caution">
    <text evidence="2">The sequence shown here is derived from an EMBL/GenBank/DDBJ whole genome shotgun (WGS) entry which is preliminary data.</text>
</comment>